<evidence type="ECO:0000256" key="13">
    <source>
        <dbReference type="SAM" id="Coils"/>
    </source>
</evidence>
<evidence type="ECO:0000256" key="11">
    <source>
        <dbReference type="ARBA" id="ARBA00023136"/>
    </source>
</evidence>
<evidence type="ECO:0000313" key="18">
    <source>
        <dbReference type="Proteomes" id="UP001360953"/>
    </source>
</evidence>
<dbReference type="Pfam" id="PF12632">
    <property type="entry name" value="Vezatin"/>
    <property type="match status" value="1"/>
</dbReference>
<comment type="similarity">
    <text evidence="4">Belongs to the vezatin family.</text>
</comment>
<proteinExistence type="inferred from homology"/>
<dbReference type="EMBL" id="JBBPEH010000002">
    <property type="protein sequence ID" value="KAK7542861.1"/>
    <property type="molecule type" value="Genomic_DNA"/>
</dbReference>
<feature type="transmembrane region" description="Helical" evidence="15">
    <location>
        <begin position="224"/>
        <end position="246"/>
    </location>
</feature>
<comment type="subcellular location">
    <subcellularLocation>
        <location evidence="2">Cell junction</location>
        <location evidence="2">Adherens junction</location>
    </subcellularLocation>
    <subcellularLocation>
        <location evidence="3">Cell membrane</location>
        <topology evidence="3">Multi-pass membrane protein</topology>
    </subcellularLocation>
    <subcellularLocation>
        <location evidence="1">Nucleus</location>
    </subcellularLocation>
</comment>
<feature type="region of interest" description="Disordered" evidence="14">
    <location>
        <begin position="109"/>
        <end position="138"/>
    </location>
</feature>
<evidence type="ECO:0000256" key="10">
    <source>
        <dbReference type="ARBA" id="ARBA00023054"/>
    </source>
</evidence>
<feature type="region of interest" description="Disordered" evidence="14">
    <location>
        <begin position="477"/>
        <end position="496"/>
    </location>
</feature>
<evidence type="ECO:0000256" key="5">
    <source>
        <dbReference type="ARBA" id="ARBA00018125"/>
    </source>
</evidence>
<evidence type="ECO:0000256" key="6">
    <source>
        <dbReference type="ARBA" id="ARBA00022475"/>
    </source>
</evidence>
<feature type="coiled-coil region" evidence="13">
    <location>
        <begin position="558"/>
        <end position="585"/>
    </location>
</feature>
<evidence type="ECO:0000256" key="2">
    <source>
        <dbReference type="ARBA" id="ARBA00004536"/>
    </source>
</evidence>
<evidence type="ECO:0000256" key="14">
    <source>
        <dbReference type="SAM" id="MobiDB-lite"/>
    </source>
</evidence>
<sequence length="715" mass="78464">MASPGCSAHPPVNPQVHHSTDTARARLASVVLSPHRSRAQPQVSCPPALASSRLLFRRIPLAPSTSSSFRRPAPPCAQHDSLLFMDNIIYHDSPLAAYLQAEGTGEREPGWIASVEDSDTGEKKDISGDEAPEAPSFAPRAPAPYVSVLAILVFASNRILTLAQRVINSRLGRADNARFLEHFRYIIVASQLLSESSGQGTFKIPAAPGAGGQQHAGDYKIESVNVTGATATGVGAFVTVCLIQWARNQEEGGFSKGRLLVAVFATAVGLSFAYAHATRKWLQHLRHRAINTASVLVANLQTFDTASSSSLMLIQEVELVSRGYRLSTPLPPITRLDEKGQSRRCVRLRRNLKNAFAAAIPALLEECATLRSLVEPDDLERYLDVYDITSQDMQEAFLGYSEGEFEDGETLKALRILQYRLISLRRILLCSLLALEAEGDKSDFYRWRTATESMKHIAEMTGAWCERFNKILSEEEQFTMPSPQPKRASNLSPDKERLRTQVRKLSALSSGIRGLQAKMQILREESNKSLEESSEVNELGTHLMAQYDSIGADLKSLMQAWEAGKAALALNIDRAERRISQASSNGGLRSPVPSLGGLTAVDEDGTPSDALRALNGEPCLQGHKHSSSSGISASESDEEIFEAIAMPRQRTTMSREERMIKMQEDRVRQTTLKEQRESNSNMLKELESVISLRPGPGPGPRRQRPVTFGGRIGSL</sequence>
<evidence type="ECO:0000256" key="4">
    <source>
        <dbReference type="ARBA" id="ARBA00007245"/>
    </source>
</evidence>
<evidence type="ECO:0000256" key="12">
    <source>
        <dbReference type="ARBA" id="ARBA00023242"/>
    </source>
</evidence>
<keyword evidence="7 15" id="KW-0812">Transmembrane</keyword>
<dbReference type="InterPro" id="IPR026858">
    <property type="entry name" value="Vezatin"/>
</dbReference>
<evidence type="ECO:0000313" key="17">
    <source>
        <dbReference type="EMBL" id="KAK7542861.1"/>
    </source>
</evidence>
<keyword evidence="11 15" id="KW-0472">Membrane</keyword>
<accession>A0ABR1M5J2</accession>
<keyword evidence="18" id="KW-1185">Reference proteome</keyword>
<keyword evidence="10 13" id="KW-0175">Coiled coil</keyword>
<evidence type="ECO:0000259" key="16">
    <source>
        <dbReference type="Pfam" id="PF12632"/>
    </source>
</evidence>
<organism evidence="17 18">
    <name type="scientific">Phyllosticta citribraziliensis</name>
    <dbReference type="NCBI Taxonomy" id="989973"/>
    <lineage>
        <taxon>Eukaryota</taxon>
        <taxon>Fungi</taxon>
        <taxon>Dikarya</taxon>
        <taxon>Ascomycota</taxon>
        <taxon>Pezizomycotina</taxon>
        <taxon>Dothideomycetes</taxon>
        <taxon>Dothideomycetes incertae sedis</taxon>
        <taxon>Botryosphaeriales</taxon>
        <taxon>Phyllostictaceae</taxon>
        <taxon>Phyllosticta</taxon>
    </lineage>
</organism>
<dbReference type="Proteomes" id="UP001360953">
    <property type="component" value="Unassembled WGS sequence"/>
</dbReference>
<dbReference type="PANTHER" id="PTHR15989">
    <property type="entry name" value="VEZATIN"/>
    <property type="match status" value="1"/>
</dbReference>
<keyword evidence="9 15" id="KW-1133">Transmembrane helix</keyword>
<keyword evidence="12" id="KW-0539">Nucleus</keyword>
<evidence type="ECO:0000256" key="8">
    <source>
        <dbReference type="ARBA" id="ARBA00022949"/>
    </source>
</evidence>
<evidence type="ECO:0000256" key="1">
    <source>
        <dbReference type="ARBA" id="ARBA00004123"/>
    </source>
</evidence>
<protein>
    <recommendedName>
        <fullName evidence="5">Vezatin</fullName>
    </recommendedName>
</protein>
<feature type="region of interest" description="Disordered" evidence="14">
    <location>
        <begin position="690"/>
        <end position="715"/>
    </location>
</feature>
<comment type="caution">
    <text evidence="17">The sequence shown here is derived from an EMBL/GenBank/DDBJ whole genome shotgun (WGS) entry which is preliminary data.</text>
</comment>
<feature type="coiled-coil region" evidence="13">
    <location>
        <begin position="505"/>
        <end position="532"/>
    </location>
</feature>
<dbReference type="PANTHER" id="PTHR15989:SF5">
    <property type="entry name" value="VEZATIN"/>
    <property type="match status" value="1"/>
</dbReference>
<reference evidence="17 18" key="1">
    <citation type="submission" date="2024-04" db="EMBL/GenBank/DDBJ databases">
        <title>Phyllosticta paracitricarpa is synonymous to the EU quarantine fungus P. citricarpa based on phylogenomic analyses.</title>
        <authorList>
            <consortium name="Lawrence Berkeley National Laboratory"/>
            <person name="Van ingen-buijs V.A."/>
            <person name="Van westerhoven A.C."/>
            <person name="Haridas S."/>
            <person name="Skiadas P."/>
            <person name="Martin F."/>
            <person name="Groenewald J.Z."/>
            <person name="Crous P.W."/>
            <person name="Seidl M.F."/>
        </authorList>
    </citation>
    <scope>NUCLEOTIDE SEQUENCE [LARGE SCALE GENOMIC DNA]</scope>
    <source>
        <strain evidence="17 18">CPC 17464</strain>
    </source>
</reference>
<feature type="domain" description="Myosin-binding" evidence="16">
    <location>
        <begin position="237"/>
        <end position="519"/>
    </location>
</feature>
<keyword evidence="8" id="KW-0965">Cell junction</keyword>
<evidence type="ECO:0000256" key="7">
    <source>
        <dbReference type="ARBA" id="ARBA00022692"/>
    </source>
</evidence>
<evidence type="ECO:0000256" key="15">
    <source>
        <dbReference type="SAM" id="Phobius"/>
    </source>
</evidence>
<gene>
    <name evidence="17" type="ORF">J3D65DRAFT_231875</name>
</gene>
<keyword evidence="6" id="KW-1003">Cell membrane</keyword>
<evidence type="ECO:0000256" key="3">
    <source>
        <dbReference type="ARBA" id="ARBA00004651"/>
    </source>
</evidence>
<dbReference type="InterPro" id="IPR026859">
    <property type="entry name" value="Myosin-bd"/>
</dbReference>
<evidence type="ECO:0000256" key="9">
    <source>
        <dbReference type="ARBA" id="ARBA00022989"/>
    </source>
</evidence>
<dbReference type="GeneID" id="92027598"/>
<name>A0ABR1M5J2_9PEZI</name>
<dbReference type="RefSeq" id="XP_066659154.1">
    <property type="nucleotide sequence ID" value="XM_066794692.1"/>
</dbReference>
<feature type="transmembrane region" description="Helical" evidence="15">
    <location>
        <begin position="258"/>
        <end position="277"/>
    </location>
</feature>